<keyword evidence="1" id="KW-0575">Peroxidase</keyword>
<evidence type="ECO:0000256" key="5">
    <source>
        <dbReference type="SAM" id="MobiDB-lite"/>
    </source>
</evidence>
<evidence type="ECO:0000313" key="10">
    <source>
        <dbReference type="Proteomes" id="UP000256328"/>
    </source>
</evidence>
<keyword evidence="3" id="KW-0560">Oxidoreductase</keyword>
<evidence type="ECO:0000259" key="8">
    <source>
        <dbReference type="PROSITE" id="PS51212"/>
    </source>
</evidence>
<feature type="region of interest" description="Disordered" evidence="5">
    <location>
        <begin position="686"/>
        <end position="720"/>
    </location>
</feature>
<dbReference type="AlphaFoldDB" id="A0A3D8SB39"/>
<evidence type="ECO:0000256" key="2">
    <source>
        <dbReference type="ARBA" id="ARBA00022617"/>
    </source>
</evidence>
<keyword evidence="6" id="KW-0732">Signal</keyword>
<protein>
    <recommendedName>
        <fullName evidence="11">Heme peroxidase</fullName>
    </recommendedName>
</protein>
<dbReference type="PROSITE" id="PS51212">
    <property type="entry name" value="WSC"/>
    <property type="match status" value="1"/>
</dbReference>
<dbReference type="SUPFAM" id="SSF48113">
    <property type="entry name" value="Heme-dependent peroxidases"/>
    <property type="match status" value="1"/>
</dbReference>
<dbReference type="PROSITE" id="PS50873">
    <property type="entry name" value="PEROXIDASE_4"/>
    <property type="match status" value="1"/>
</dbReference>
<dbReference type="Pfam" id="PF01822">
    <property type="entry name" value="WSC"/>
    <property type="match status" value="1"/>
</dbReference>
<keyword evidence="2" id="KW-0349">Heme</keyword>
<feature type="domain" description="Plant heme peroxidase family profile" evidence="7">
    <location>
        <begin position="128"/>
        <end position="284"/>
    </location>
</feature>
<feature type="signal peptide" evidence="6">
    <location>
        <begin position="1"/>
        <end position="20"/>
    </location>
</feature>
<dbReference type="OrthoDB" id="5985073at2759"/>
<dbReference type="InterPro" id="IPR002889">
    <property type="entry name" value="WSC_carb-bd"/>
</dbReference>
<dbReference type="GO" id="GO:0034599">
    <property type="term" value="P:cellular response to oxidative stress"/>
    <property type="evidence" value="ECO:0007669"/>
    <property type="project" value="InterPro"/>
</dbReference>
<keyword evidence="2" id="KW-0408">Iron</keyword>
<name>A0A3D8SB39_9HELO</name>
<evidence type="ECO:0000256" key="1">
    <source>
        <dbReference type="ARBA" id="ARBA00022559"/>
    </source>
</evidence>
<proteinExistence type="inferred from homology"/>
<evidence type="ECO:0000256" key="6">
    <source>
        <dbReference type="SAM" id="SignalP"/>
    </source>
</evidence>
<keyword evidence="2" id="KW-0479">Metal-binding</keyword>
<dbReference type="GO" id="GO:0004601">
    <property type="term" value="F:peroxidase activity"/>
    <property type="evidence" value="ECO:0007669"/>
    <property type="project" value="UniProtKB-KW"/>
</dbReference>
<dbReference type="Proteomes" id="UP000256328">
    <property type="component" value="Unassembled WGS sequence"/>
</dbReference>
<dbReference type="EMBL" id="PDLN01000006">
    <property type="protein sequence ID" value="RDW83324.1"/>
    <property type="molecule type" value="Genomic_DNA"/>
</dbReference>
<feature type="domain" description="WSC" evidence="8">
    <location>
        <begin position="570"/>
        <end position="662"/>
    </location>
</feature>
<feature type="chain" id="PRO_5017792066" description="Heme peroxidase" evidence="6">
    <location>
        <begin position="21"/>
        <end position="797"/>
    </location>
</feature>
<dbReference type="PRINTS" id="PR00458">
    <property type="entry name" value="PEROXIDASE"/>
</dbReference>
<keyword evidence="10" id="KW-1185">Reference proteome</keyword>
<gene>
    <name evidence="9" type="ORF">BP5796_04815</name>
</gene>
<feature type="region of interest" description="Disordered" evidence="5">
    <location>
        <begin position="530"/>
        <end position="561"/>
    </location>
</feature>
<evidence type="ECO:0000313" key="9">
    <source>
        <dbReference type="EMBL" id="RDW83324.1"/>
    </source>
</evidence>
<evidence type="ECO:0000259" key="7">
    <source>
        <dbReference type="PROSITE" id="PS50873"/>
    </source>
</evidence>
<comment type="caution">
    <text evidence="9">The sequence shown here is derived from an EMBL/GenBank/DDBJ whole genome shotgun (WGS) entry which is preliminary data.</text>
</comment>
<dbReference type="PANTHER" id="PTHR31356:SF53">
    <property type="entry name" value="HEME PEROXIDASE"/>
    <property type="match status" value="1"/>
</dbReference>
<dbReference type="GO" id="GO:0020037">
    <property type="term" value="F:heme binding"/>
    <property type="evidence" value="ECO:0007669"/>
    <property type="project" value="InterPro"/>
</dbReference>
<evidence type="ECO:0000256" key="3">
    <source>
        <dbReference type="ARBA" id="ARBA00023002"/>
    </source>
</evidence>
<dbReference type="PANTHER" id="PTHR31356">
    <property type="entry name" value="THYLAKOID LUMENAL 29 KDA PROTEIN, CHLOROPLASTIC-RELATED"/>
    <property type="match status" value="1"/>
</dbReference>
<dbReference type="InterPro" id="IPR010255">
    <property type="entry name" value="Haem_peroxidase_sf"/>
</dbReference>
<dbReference type="GO" id="GO:0042744">
    <property type="term" value="P:hydrogen peroxide catabolic process"/>
    <property type="evidence" value="ECO:0007669"/>
    <property type="project" value="TreeGrafter"/>
</dbReference>
<dbReference type="Pfam" id="PF00141">
    <property type="entry name" value="peroxidase"/>
    <property type="match status" value="1"/>
</dbReference>
<dbReference type="GO" id="GO:0000302">
    <property type="term" value="P:response to reactive oxygen species"/>
    <property type="evidence" value="ECO:0007669"/>
    <property type="project" value="TreeGrafter"/>
</dbReference>
<organism evidence="9 10">
    <name type="scientific">Coleophoma crateriformis</name>
    <dbReference type="NCBI Taxonomy" id="565419"/>
    <lineage>
        <taxon>Eukaryota</taxon>
        <taxon>Fungi</taxon>
        <taxon>Dikarya</taxon>
        <taxon>Ascomycota</taxon>
        <taxon>Pezizomycotina</taxon>
        <taxon>Leotiomycetes</taxon>
        <taxon>Helotiales</taxon>
        <taxon>Dermateaceae</taxon>
        <taxon>Coleophoma</taxon>
    </lineage>
</organism>
<comment type="similarity">
    <text evidence="4">Belongs to the peroxidase family.</text>
</comment>
<dbReference type="Gene3D" id="1.10.520.10">
    <property type="match status" value="1"/>
</dbReference>
<reference evidence="9 10" key="1">
    <citation type="journal article" date="2018" name="IMA Fungus">
        <title>IMA Genome-F 9: Draft genome sequence of Annulohypoxylon stygium, Aspergillus mulundensis, Berkeleyomyces basicola (syn. Thielaviopsis basicola), Ceratocystis smalleyi, two Cercospora beticola strains, Coleophoma cylindrospora, Fusarium fracticaudum, Phialophora cf. hyalina, and Morchella septimelata.</title>
        <authorList>
            <person name="Wingfield B.D."/>
            <person name="Bills G.F."/>
            <person name="Dong Y."/>
            <person name="Huang W."/>
            <person name="Nel W.J."/>
            <person name="Swalarsk-Parry B.S."/>
            <person name="Vaghefi N."/>
            <person name="Wilken P.M."/>
            <person name="An Z."/>
            <person name="de Beer Z.W."/>
            <person name="De Vos L."/>
            <person name="Chen L."/>
            <person name="Duong T.A."/>
            <person name="Gao Y."/>
            <person name="Hammerbacher A."/>
            <person name="Kikkert J.R."/>
            <person name="Li Y."/>
            <person name="Li H."/>
            <person name="Li K."/>
            <person name="Li Q."/>
            <person name="Liu X."/>
            <person name="Ma X."/>
            <person name="Naidoo K."/>
            <person name="Pethybridge S.J."/>
            <person name="Sun J."/>
            <person name="Steenkamp E.T."/>
            <person name="van der Nest M.A."/>
            <person name="van Wyk S."/>
            <person name="Wingfield M.J."/>
            <person name="Xiong C."/>
            <person name="Yue Q."/>
            <person name="Zhang X."/>
        </authorList>
    </citation>
    <scope>NUCLEOTIDE SEQUENCE [LARGE SCALE GENOMIC DNA]</scope>
    <source>
        <strain evidence="9 10">BP5796</strain>
    </source>
</reference>
<accession>A0A3D8SB39</accession>
<sequence length="797" mass="82181">MKGLLATIVWLGLCLPSTFADPTWPASTDELEDFMFVTTGFGASGLASKVIPCSNPADGDPGRRTSAEWIRVAFHDMSTANIYAATTGSVYGGIDASLMYELNSGENIGAGFNTTLTTYGQFFSTRTSVADLIALGLSLATRSCGGPVVPMKTGRIDATAAGPIGVPQPQNSLFIFENQFLRMGFNTSEMIYLVACGHSVGGVHAGNFPTIVTAGTFANDYAPFDDTLDVFDDHIATQYLGGTTVDPLAQGPCVASTRCSDKTTFGGDNNATLATINTPTTFNSICGTMLQRMIEVVPPTVSLGSALAPYTVKPYSLQLTLLAGGTSISFTGNIRVRTTNGAVSGVKLTYLDRTGAAGDTITTTLAGTASGLDDTFSFYGFSATLDSTTSISSFTIQVTYTTGAVTTYDNNGVGYLVQDSVMLLAPQSCLDAATGNMTVVAAVRSTSATAPSLNLALKTARSAVPAPALASTSLAMTAGSTAGPYTLYSTSTTLTSYQLTNTQFNVTAGTAIDMFKTSSGLGTTCSPFGSSSSSSSTTSHASTSSVTSSTSTTSSQPTQTTPAIKPTISGYTYLGCYTEGTNVRALNSAAYYDYNTMTLEECAADCVGYTYWGVEYGGECYCGDSLGAGSVIAPAGDCSFICPGNNLEYCGAGNRLELYGPASSSSSSSTQSITSISVSTSKSSTLVTSTSTKPSTSTTSTSGSSTISSTSASATPTGPSQPANIGNWTFVGCQTEATNSRALTLASFAYDSMTLESCASNCTSVSATLFGTEYGRELTATWYVEAIHTNTAVLQID</sequence>
<dbReference type="SMART" id="SM00321">
    <property type="entry name" value="WSC"/>
    <property type="match status" value="1"/>
</dbReference>
<evidence type="ECO:0008006" key="11">
    <source>
        <dbReference type="Google" id="ProtNLM"/>
    </source>
</evidence>
<evidence type="ECO:0000256" key="4">
    <source>
        <dbReference type="RuleBase" id="RU004241"/>
    </source>
</evidence>
<dbReference type="InterPro" id="IPR044831">
    <property type="entry name" value="Ccp1-like"/>
</dbReference>
<dbReference type="InterPro" id="IPR002016">
    <property type="entry name" value="Haem_peroxidase"/>
</dbReference>